<dbReference type="GO" id="GO:0005886">
    <property type="term" value="C:plasma membrane"/>
    <property type="evidence" value="ECO:0007669"/>
    <property type="project" value="UniProtKB-SubCell"/>
</dbReference>
<evidence type="ECO:0000256" key="2">
    <source>
        <dbReference type="ARBA" id="ARBA00009773"/>
    </source>
</evidence>
<keyword evidence="6 8" id="KW-1133">Transmembrane helix</keyword>
<feature type="transmembrane region" description="Helical" evidence="8">
    <location>
        <begin position="277"/>
        <end position="300"/>
    </location>
</feature>
<evidence type="ECO:0000256" key="5">
    <source>
        <dbReference type="ARBA" id="ARBA00022692"/>
    </source>
</evidence>
<keyword evidence="4" id="KW-1003">Cell membrane</keyword>
<keyword evidence="7 8" id="KW-0472">Membrane</keyword>
<feature type="transmembrane region" description="Helical" evidence="8">
    <location>
        <begin position="154"/>
        <end position="176"/>
    </location>
</feature>
<keyword evidence="3" id="KW-0813">Transport</keyword>
<dbReference type="STRING" id="40754.THII_2850"/>
<feature type="transmembrane region" description="Helical" evidence="8">
    <location>
        <begin position="216"/>
        <end position="235"/>
    </location>
</feature>
<evidence type="ECO:0000256" key="4">
    <source>
        <dbReference type="ARBA" id="ARBA00022475"/>
    </source>
</evidence>
<protein>
    <submittedName>
        <fullName evidence="9">Putative permease</fullName>
    </submittedName>
</protein>
<dbReference type="Pfam" id="PF01594">
    <property type="entry name" value="AI-2E_transport"/>
    <property type="match status" value="1"/>
</dbReference>
<comment type="similarity">
    <text evidence="2">Belongs to the autoinducer-2 exporter (AI-2E) (TC 2.A.86) family.</text>
</comment>
<evidence type="ECO:0000256" key="8">
    <source>
        <dbReference type="SAM" id="Phobius"/>
    </source>
</evidence>
<dbReference type="GO" id="GO:0055085">
    <property type="term" value="P:transmembrane transport"/>
    <property type="evidence" value="ECO:0007669"/>
    <property type="project" value="TreeGrafter"/>
</dbReference>
<dbReference type="AlphaFoldDB" id="A0A090AMF5"/>
<feature type="transmembrane region" description="Helical" evidence="8">
    <location>
        <begin position="68"/>
        <end position="94"/>
    </location>
</feature>
<reference evidence="9 10" key="1">
    <citation type="journal article" date="2014" name="ISME J.">
        <title>Ecophysiology of Thioploca ingrica as revealed by the complete genome sequence supplemented with proteomic evidence.</title>
        <authorList>
            <person name="Kojima H."/>
            <person name="Ogura Y."/>
            <person name="Yamamoto N."/>
            <person name="Togashi T."/>
            <person name="Mori H."/>
            <person name="Watanabe T."/>
            <person name="Nemoto F."/>
            <person name="Kurokawa K."/>
            <person name="Hayashi T."/>
            <person name="Fukui M."/>
        </authorList>
    </citation>
    <scope>NUCLEOTIDE SEQUENCE [LARGE SCALE GENOMIC DNA]</scope>
</reference>
<feature type="transmembrane region" description="Helical" evidence="8">
    <location>
        <begin position="241"/>
        <end position="265"/>
    </location>
</feature>
<keyword evidence="10" id="KW-1185">Reference proteome</keyword>
<dbReference type="PANTHER" id="PTHR21716:SF53">
    <property type="entry name" value="PERMEASE PERM-RELATED"/>
    <property type="match status" value="1"/>
</dbReference>
<evidence type="ECO:0000256" key="7">
    <source>
        <dbReference type="ARBA" id="ARBA00023136"/>
    </source>
</evidence>
<feature type="transmembrane region" description="Helical" evidence="8">
    <location>
        <begin position="38"/>
        <end position="56"/>
    </location>
</feature>
<comment type="subcellular location">
    <subcellularLocation>
        <location evidence="1">Cell membrane</location>
        <topology evidence="1">Multi-pass membrane protein</topology>
    </subcellularLocation>
</comment>
<gene>
    <name evidence="9" type="ORF">THII_2850</name>
</gene>
<organism evidence="9 10">
    <name type="scientific">Thioploca ingrica</name>
    <dbReference type="NCBI Taxonomy" id="40754"/>
    <lineage>
        <taxon>Bacteria</taxon>
        <taxon>Pseudomonadati</taxon>
        <taxon>Pseudomonadota</taxon>
        <taxon>Gammaproteobacteria</taxon>
        <taxon>Thiotrichales</taxon>
        <taxon>Thiotrichaceae</taxon>
        <taxon>Thioploca</taxon>
    </lineage>
</organism>
<accession>A0A090AMF5</accession>
<feature type="transmembrane region" description="Helical" evidence="8">
    <location>
        <begin position="12"/>
        <end position="32"/>
    </location>
</feature>
<dbReference type="OrthoDB" id="5562213at2"/>
<dbReference type="HOGENOM" id="CLU_031275_8_0_6"/>
<evidence type="ECO:0000313" key="9">
    <source>
        <dbReference type="EMBL" id="BAP57147.1"/>
    </source>
</evidence>
<evidence type="ECO:0000313" key="10">
    <source>
        <dbReference type="Proteomes" id="UP000031623"/>
    </source>
</evidence>
<dbReference type="KEGG" id="tig:THII_2850"/>
<sequence>MIQVIKIWFHHYFSDPQAVLLAILLIASFTILMTMNRILFPILAGVVIAYLLDGLIKNLQRWHIPHFIAVSLVYLTFITLLTFIVIILLPLLAYQLTQLIQELPNMVVKGHALLKELPQKYPLISEQPIDGVINSINSWVREVVRTMLNSIPGLIPTVLTLIVYSILVPLLVFFFLKDKTIILNWLINFLPKNHSIAEKVWLEMDAQIGNYIRGKFYEIFLVATFTYFPFAYWGLNYASLLAVLVGLSAIIPYIGAVVVTFPVVLVAYFQWGLETEFFWVIGAYTVINVFDGNILVPLLFSEAVNLHPVAIMAAVLIFGGIWGFWGVFFAIPLATLVKVLLTIWPRTPIEEDKVMP</sequence>
<evidence type="ECO:0000256" key="1">
    <source>
        <dbReference type="ARBA" id="ARBA00004651"/>
    </source>
</evidence>
<evidence type="ECO:0000256" key="6">
    <source>
        <dbReference type="ARBA" id="ARBA00022989"/>
    </source>
</evidence>
<feature type="transmembrane region" description="Helical" evidence="8">
    <location>
        <begin position="306"/>
        <end position="331"/>
    </location>
</feature>
<name>A0A090AMF5_9GAMM</name>
<keyword evidence="5 8" id="KW-0812">Transmembrane</keyword>
<dbReference type="Proteomes" id="UP000031623">
    <property type="component" value="Chromosome"/>
</dbReference>
<dbReference type="EMBL" id="AP014633">
    <property type="protein sequence ID" value="BAP57147.1"/>
    <property type="molecule type" value="Genomic_DNA"/>
</dbReference>
<dbReference type="PANTHER" id="PTHR21716">
    <property type="entry name" value="TRANSMEMBRANE PROTEIN"/>
    <property type="match status" value="1"/>
</dbReference>
<dbReference type="InterPro" id="IPR002549">
    <property type="entry name" value="AI-2E-like"/>
</dbReference>
<proteinExistence type="inferred from homology"/>
<evidence type="ECO:0000256" key="3">
    <source>
        <dbReference type="ARBA" id="ARBA00022448"/>
    </source>
</evidence>